<gene>
    <name evidence="1" type="ORF">SAMN05216207_1017117</name>
</gene>
<evidence type="ECO:0000313" key="2">
    <source>
        <dbReference type="Proteomes" id="UP000199614"/>
    </source>
</evidence>
<evidence type="ECO:0000313" key="1">
    <source>
        <dbReference type="EMBL" id="SFN60734.1"/>
    </source>
</evidence>
<accession>A0A1I5AE23</accession>
<dbReference type="Proteomes" id="UP000199614">
    <property type="component" value="Unassembled WGS sequence"/>
</dbReference>
<proteinExistence type="predicted"/>
<dbReference type="STRING" id="260086.SAMN05216207_1017117"/>
<reference evidence="1 2" key="1">
    <citation type="submission" date="2016-10" db="EMBL/GenBank/DDBJ databases">
        <authorList>
            <person name="de Groot N.N."/>
        </authorList>
    </citation>
    <scope>NUCLEOTIDE SEQUENCE [LARGE SCALE GENOMIC DNA]</scope>
    <source>
        <strain evidence="1 2">CGMCC 4.1877</strain>
    </source>
</reference>
<sequence>MEPPTAAGRIDAPRARTPLPGTHHEWVVAAALVSGVLLTLRGAERTGGVALPEPLAASATLRSWGRVVRTVLDHRATRPAASSADLDVVARAGVLLGSTLAAARATGHPGPLARVLLADTAPLHLPAETVVAQLARVHGALTAGDPVVAATVWAAGAPATRPFRPAPGDRRAPEE</sequence>
<keyword evidence="2" id="KW-1185">Reference proteome</keyword>
<dbReference type="AlphaFoldDB" id="A0A1I5AE23"/>
<name>A0A1I5AE23_PSUAM</name>
<protein>
    <submittedName>
        <fullName evidence="1">Uncharacterized protein</fullName>
    </submittedName>
</protein>
<dbReference type="EMBL" id="FOUY01000017">
    <property type="protein sequence ID" value="SFN60734.1"/>
    <property type="molecule type" value="Genomic_DNA"/>
</dbReference>
<organism evidence="1 2">
    <name type="scientific">Pseudonocardia ammonioxydans</name>
    <dbReference type="NCBI Taxonomy" id="260086"/>
    <lineage>
        <taxon>Bacteria</taxon>
        <taxon>Bacillati</taxon>
        <taxon>Actinomycetota</taxon>
        <taxon>Actinomycetes</taxon>
        <taxon>Pseudonocardiales</taxon>
        <taxon>Pseudonocardiaceae</taxon>
        <taxon>Pseudonocardia</taxon>
    </lineage>
</organism>
<dbReference type="RefSeq" id="WP_143105418.1">
    <property type="nucleotide sequence ID" value="NZ_FOUY01000017.1"/>
</dbReference>